<dbReference type="PANTHER" id="PTHR33361:SF2">
    <property type="entry name" value="DUF885 DOMAIN-CONTAINING PROTEIN"/>
    <property type="match status" value="1"/>
</dbReference>
<comment type="caution">
    <text evidence="2">The sequence shown here is derived from an EMBL/GenBank/DDBJ whole genome shotgun (WGS) entry which is preliminary data.</text>
</comment>
<dbReference type="AlphaFoldDB" id="A0A3E5FP73"/>
<feature type="coiled-coil region" evidence="1">
    <location>
        <begin position="224"/>
        <end position="251"/>
    </location>
</feature>
<accession>A0A3E5FP73</accession>
<evidence type="ECO:0000313" key="3">
    <source>
        <dbReference type="Proteomes" id="UP000261087"/>
    </source>
</evidence>
<reference evidence="2 3" key="1">
    <citation type="submission" date="2018-08" db="EMBL/GenBank/DDBJ databases">
        <title>A genome reference for cultivated species of the human gut microbiota.</title>
        <authorList>
            <person name="Zou Y."/>
            <person name="Xue W."/>
            <person name="Luo G."/>
        </authorList>
    </citation>
    <scope>NUCLEOTIDE SEQUENCE [LARGE SCALE GENOMIC DNA]</scope>
    <source>
        <strain evidence="2 3">OM02-6</strain>
    </source>
</reference>
<dbReference type="Pfam" id="PF05960">
    <property type="entry name" value="DUF885"/>
    <property type="match status" value="1"/>
</dbReference>
<sequence length="595" mass="69703">MDGDKMKNYKKVISVVLGLLLAFNVVGCSNTKDTTSTKNDSKEFDAYIEKLPTKLLGDNDMNLEFTFENPSNYGFEEELLELPCSDEEDYKESKKESDKILKELKEFDYYKLSKDQQLTYDILVDYLERGEYHYKYYDLDNNYLGSFISFQAQLPLLLSEYTFERQNDLDSYFNMLESAQETFLEYAEIEKERQENKSGLPKNILEKTIEQCQNYTANTDTYLIERINQRIDEVEFLNDEQKTEAKQKNEQLISVNLKNAYLSLEEELKKITPTNTENQGLYFSPNGKEYYEDMLKGEVGTDMSVAEVKEYLQNKMLEVYQEMTTLIQENPDLANMTNLNDVKYSDFTSVSETLDYLKTAINTDFPKIDNLNYEIITVPDAWKDNFSPAAYLQGKIDAPIDTPELIYINGEYSQSLFGTIEHEGYPGHMYQHTYFKQQKNIPTVRYLIDYNGYSEGWATYVEWNGYKYAPVEDKDVLHLLSLNDKFTSIVIGLMDIGIHYDGWTYEDYKNYWKENFNIDDEEVMLEQYNLFIETPTNYLQYYLSGFLFEDLYNNASKELGDKFSAVDFHEVILSTGPAPFKILEKQVNKYINSNK</sequence>
<keyword evidence="1" id="KW-0175">Coiled coil</keyword>
<evidence type="ECO:0000256" key="1">
    <source>
        <dbReference type="SAM" id="Coils"/>
    </source>
</evidence>
<protein>
    <submittedName>
        <fullName evidence="2">DUF885 domain-containing protein</fullName>
    </submittedName>
</protein>
<name>A0A3E5FP73_9FIRM</name>
<proteinExistence type="predicted"/>
<dbReference type="PANTHER" id="PTHR33361">
    <property type="entry name" value="GLR0591 PROTEIN"/>
    <property type="match status" value="1"/>
</dbReference>
<organism evidence="2 3">
    <name type="scientific">Thomasclavelia spiroformis</name>
    <dbReference type="NCBI Taxonomy" id="29348"/>
    <lineage>
        <taxon>Bacteria</taxon>
        <taxon>Bacillati</taxon>
        <taxon>Bacillota</taxon>
        <taxon>Erysipelotrichia</taxon>
        <taxon>Erysipelotrichales</taxon>
        <taxon>Coprobacillaceae</taxon>
        <taxon>Thomasclavelia</taxon>
    </lineage>
</organism>
<dbReference type="InterPro" id="IPR010281">
    <property type="entry name" value="DUF885"/>
</dbReference>
<evidence type="ECO:0000313" key="2">
    <source>
        <dbReference type="EMBL" id="RGO08850.1"/>
    </source>
</evidence>
<dbReference type="Proteomes" id="UP000261087">
    <property type="component" value="Unassembled WGS sequence"/>
</dbReference>
<gene>
    <name evidence="2" type="ORF">DXB31_08050</name>
</gene>
<dbReference type="EMBL" id="QSVF01000018">
    <property type="protein sequence ID" value="RGO08850.1"/>
    <property type="molecule type" value="Genomic_DNA"/>
</dbReference>